<evidence type="ECO:0000256" key="2">
    <source>
        <dbReference type="ARBA" id="ARBA00023015"/>
    </source>
</evidence>
<keyword evidence="9" id="KW-1185">Reference proteome</keyword>
<feature type="domain" description="Response regulatory" evidence="7">
    <location>
        <begin position="12"/>
        <end position="128"/>
    </location>
</feature>
<dbReference type="InterPro" id="IPR001789">
    <property type="entry name" value="Sig_transdc_resp-reg_receiver"/>
</dbReference>
<dbReference type="PROSITE" id="PS50043">
    <property type="entry name" value="HTH_LUXR_2"/>
    <property type="match status" value="1"/>
</dbReference>
<dbReference type="InterPro" id="IPR016032">
    <property type="entry name" value="Sig_transdc_resp-reg_C-effctor"/>
</dbReference>
<reference evidence="8 9" key="1">
    <citation type="submission" date="2020-08" db="EMBL/GenBank/DDBJ databases">
        <title>Sequencing the genomes of 1000 actinobacteria strains.</title>
        <authorList>
            <person name="Klenk H.-P."/>
        </authorList>
    </citation>
    <scope>NUCLEOTIDE SEQUENCE [LARGE SCALE GENOMIC DNA]</scope>
    <source>
        <strain evidence="8 9">DSM 45362</strain>
    </source>
</reference>
<dbReference type="SMART" id="SM00421">
    <property type="entry name" value="HTH_LUXR"/>
    <property type="match status" value="1"/>
</dbReference>
<dbReference type="CDD" id="cd17535">
    <property type="entry name" value="REC_NarL-like"/>
    <property type="match status" value="1"/>
</dbReference>
<dbReference type="InterPro" id="IPR011006">
    <property type="entry name" value="CheY-like_superfamily"/>
</dbReference>
<comment type="caution">
    <text evidence="8">The sequence shown here is derived from an EMBL/GenBank/DDBJ whole genome shotgun (WGS) entry which is preliminary data.</text>
</comment>
<dbReference type="Pfam" id="PF00072">
    <property type="entry name" value="Response_reg"/>
    <property type="match status" value="1"/>
</dbReference>
<evidence type="ECO:0000256" key="3">
    <source>
        <dbReference type="ARBA" id="ARBA00023125"/>
    </source>
</evidence>
<evidence type="ECO:0000256" key="1">
    <source>
        <dbReference type="ARBA" id="ARBA00022553"/>
    </source>
</evidence>
<dbReference type="PANTHER" id="PTHR43214:SF24">
    <property type="entry name" value="TRANSCRIPTIONAL REGULATORY PROTEIN NARL-RELATED"/>
    <property type="match status" value="1"/>
</dbReference>
<name>A0A841C5E3_9ACTN</name>
<feature type="modified residue" description="4-aspartylphosphate" evidence="5">
    <location>
        <position position="63"/>
    </location>
</feature>
<keyword evidence="2" id="KW-0805">Transcription regulation</keyword>
<dbReference type="InterPro" id="IPR039420">
    <property type="entry name" value="WalR-like"/>
</dbReference>
<dbReference type="GO" id="GO:0000160">
    <property type="term" value="P:phosphorelay signal transduction system"/>
    <property type="evidence" value="ECO:0007669"/>
    <property type="project" value="InterPro"/>
</dbReference>
<dbReference type="SUPFAM" id="SSF52172">
    <property type="entry name" value="CheY-like"/>
    <property type="match status" value="1"/>
</dbReference>
<dbReference type="CDD" id="cd06170">
    <property type="entry name" value="LuxR_C_like"/>
    <property type="match status" value="1"/>
</dbReference>
<dbReference type="Pfam" id="PF00196">
    <property type="entry name" value="GerE"/>
    <property type="match status" value="1"/>
</dbReference>
<organism evidence="8 9">
    <name type="scientific">Allocatelliglobosispora scoriae</name>
    <dbReference type="NCBI Taxonomy" id="643052"/>
    <lineage>
        <taxon>Bacteria</taxon>
        <taxon>Bacillati</taxon>
        <taxon>Actinomycetota</taxon>
        <taxon>Actinomycetes</taxon>
        <taxon>Micromonosporales</taxon>
        <taxon>Micromonosporaceae</taxon>
        <taxon>Allocatelliglobosispora</taxon>
    </lineage>
</organism>
<dbReference type="PROSITE" id="PS00622">
    <property type="entry name" value="HTH_LUXR_1"/>
    <property type="match status" value="1"/>
</dbReference>
<accession>A0A841C5E3</accession>
<protein>
    <submittedName>
        <fullName evidence="8">DNA-binding NarL/FixJ family response regulator</fullName>
    </submittedName>
</protein>
<evidence type="ECO:0000256" key="5">
    <source>
        <dbReference type="PROSITE-ProRule" id="PRU00169"/>
    </source>
</evidence>
<dbReference type="SMART" id="SM00448">
    <property type="entry name" value="REC"/>
    <property type="match status" value="1"/>
</dbReference>
<dbReference type="Gene3D" id="3.40.50.2300">
    <property type="match status" value="1"/>
</dbReference>
<dbReference type="EMBL" id="JACHMN010000003">
    <property type="protein sequence ID" value="MBB5874292.1"/>
    <property type="molecule type" value="Genomic_DNA"/>
</dbReference>
<dbReference type="PROSITE" id="PS50110">
    <property type="entry name" value="RESPONSE_REGULATORY"/>
    <property type="match status" value="1"/>
</dbReference>
<dbReference type="GO" id="GO:0006355">
    <property type="term" value="P:regulation of DNA-templated transcription"/>
    <property type="evidence" value="ECO:0007669"/>
    <property type="project" value="InterPro"/>
</dbReference>
<dbReference type="AlphaFoldDB" id="A0A841C5E3"/>
<evidence type="ECO:0000313" key="9">
    <source>
        <dbReference type="Proteomes" id="UP000587527"/>
    </source>
</evidence>
<feature type="domain" description="HTH luxR-type" evidence="6">
    <location>
        <begin position="155"/>
        <end position="220"/>
    </location>
</feature>
<evidence type="ECO:0000256" key="4">
    <source>
        <dbReference type="ARBA" id="ARBA00023163"/>
    </source>
</evidence>
<dbReference type="InterPro" id="IPR058245">
    <property type="entry name" value="NreC/VraR/RcsB-like_REC"/>
</dbReference>
<gene>
    <name evidence="8" type="ORF">F4553_007726</name>
</gene>
<evidence type="ECO:0000313" key="8">
    <source>
        <dbReference type="EMBL" id="MBB5874292.1"/>
    </source>
</evidence>
<keyword evidence="3 8" id="KW-0238">DNA-binding</keyword>
<dbReference type="InterPro" id="IPR000792">
    <property type="entry name" value="Tscrpt_reg_LuxR_C"/>
</dbReference>
<dbReference type="Proteomes" id="UP000587527">
    <property type="component" value="Unassembled WGS sequence"/>
</dbReference>
<dbReference type="PANTHER" id="PTHR43214">
    <property type="entry name" value="TWO-COMPONENT RESPONSE REGULATOR"/>
    <property type="match status" value="1"/>
</dbReference>
<evidence type="ECO:0000259" key="7">
    <source>
        <dbReference type="PROSITE" id="PS50110"/>
    </source>
</evidence>
<dbReference type="PRINTS" id="PR00038">
    <property type="entry name" value="HTHLUXR"/>
</dbReference>
<sequence>MPDQETAEPSLGVLVADDHPIFLAGMRQLLDAYPGLTCVGAVTSGVEAVRLAVQRRPDVAVLDLDMPDLSGVEVVRAIGEQAPGIGVLMLTMLGDDESVFAALRAGARGYLLKGATPDEVVAAIRSVASGGAVFGPSIAARIVEYFAARPAAAAPALALPELTEREREILAHLADGESNAAIAARLYLSPKTVRNHLSNIFTKLHVADRHAAARRAREAGLGRP</sequence>
<dbReference type="GO" id="GO:0003677">
    <property type="term" value="F:DNA binding"/>
    <property type="evidence" value="ECO:0007669"/>
    <property type="project" value="UniProtKB-KW"/>
</dbReference>
<keyword evidence="1 5" id="KW-0597">Phosphoprotein</keyword>
<dbReference type="RefSeq" id="WP_246467600.1">
    <property type="nucleotide sequence ID" value="NZ_JACHMN010000003.1"/>
</dbReference>
<keyword evidence="4" id="KW-0804">Transcription</keyword>
<proteinExistence type="predicted"/>
<dbReference type="SUPFAM" id="SSF46894">
    <property type="entry name" value="C-terminal effector domain of the bipartite response regulators"/>
    <property type="match status" value="1"/>
</dbReference>
<evidence type="ECO:0000259" key="6">
    <source>
        <dbReference type="PROSITE" id="PS50043"/>
    </source>
</evidence>